<proteinExistence type="inferred from homology"/>
<feature type="transmembrane region" description="Helical" evidence="9">
    <location>
        <begin position="193"/>
        <end position="216"/>
    </location>
</feature>
<keyword evidence="2" id="KW-0813">Transport</keyword>
<dbReference type="PANTHER" id="PTHR11795:SF450">
    <property type="entry name" value="ABC TRANSPORTER PERMEASE PROTEIN"/>
    <property type="match status" value="1"/>
</dbReference>
<dbReference type="InterPro" id="IPR001851">
    <property type="entry name" value="ABC_transp_permease"/>
</dbReference>
<evidence type="ECO:0000313" key="11">
    <source>
        <dbReference type="Proteomes" id="UP001556692"/>
    </source>
</evidence>
<evidence type="ECO:0000256" key="9">
    <source>
        <dbReference type="SAM" id="Phobius"/>
    </source>
</evidence>
<feature type="transmembrane region" description="Helical" evidence="9">
    <location>
        <begin position="6"/>
        <end position="32"/>
    </location>
</feature>
<dbReference type="RefSeq" id="WP_367955178.1">
    <property type="nucleotide sequence ID" value="NZ_JBDPGJ010000004.1"/>
</dbReference>
<evidence type="ECO:0000313" key="10">
    <source>
        <dbReference type="EMBL" id="MEX0407294.1"/>
    </source>
</evidence>
<comment type="subcellular location">
    <subcellularLocation>
        <location evidence="1">Cell membrane</location>
        <topology evidence="1">Multi-pass membrane protein</topology>
    </subcellularLocation>
</comment>
<protein>
    <submittedName>
        <fullName evidence="10">Branched-chain amino acid ABC transporter permease</fullName>
    </submittedName>
</protein>
<keyword evidence="5" id="KW-0029">Amino-acid transport</keyword>
<evidence type="ECO:0000256" key="7">
    <source>
        <dbReference type="ARBA" id="ARBA00023136"/>
    </source>
</evidence>
<comment type="similarity">
    <text evidence="8">Belongs to the binding-protein-dependent transport system permease family. LivHM subfamily.</text>
</comment>
<dbReference type="EMBL" id="JBDPGJ010000004">
    <property type="protein sequence ID" value="MEX0407294.1"/>
    <property type="molecule type" value="Genomic_DNA"/>
</dbReference>
<feature type="transmembrane region" description="Helical" evidence="9">
    <location>
        <begin position="228"/>
        <end position="256"/>
    </location>
</feature>
<name>A0ABV3SKJ0_9HYPH</name>
<organism evidence="10 11">
    <name type="scientific">Aquibium pacificus</name>
    <dbReference type="NCBI Taxonomy" id="3153579"/>
    <lineage>
        <taxon>Bacteria</taxon>
        <taxon>Pseudomonadati</taxon>
        <taxon>Pseudomonadota</taxon>
        <taxon>Alphaproteobacteria</taxon>
        <taxon>Hyphomicrobiales</taxon>
        <taxon>Phyllobacteriaceae</taxon>
        <taxon>Aquibium</taxon>
    </lineage>
</organism>
<reference evidence="10 11" key="1">
    <citation type="submission" date="2024-05" db="EMBL/GenBank/DDBJ databases">
        <authorList>
            <person name="Jiang F."/>
        </authorList>
    </citation>
    <scope>NUCLEOTIDE SEQUENCE [LARGE SCALE GENOMIC DNA]</scope>
    <source>
        <strain evidence="10 11">LZ166</strain>
    </source>
</reference>
<feature type="transmembrane region" description="Helical" evidence="9">
    <location>
        <begin position="65"/>
        <end position="87"/>
    </location>
</feature>
<evidence type="ECO:0000256" key="5">
    <source>
        <dbReference type="ARBA" id="ARBA00022970"/>
    </source>
</evidence>
<dbReference type="Pfam" id="PF02653">
    <property type="entry name" value="BPD_transp_2"/>
    <property type="match status" value="1"/>
</dbReference>
<evidence type="ECO:0000256" key="1">
    <source>
        <dbReference type="ARBA" id="ARBA00004651"/>
    </source>
</evidence>
<keyword evidence="4 9" id="KW-0812">Transmembrane</keyword>
<feature type="transmembrane region" description="Helical" evidence="9">
    <location>
        <begin position="99"/>
        <end position="121"/>
    </location>
</feature>
<feature type="transmembrane region" description="Helical" evidence="9">
    <location>
        <begin position="268"/>
        <end position="292"/>
    </location>
</feature>
<keyword evidence="11" id="KW-1185">Reference proteome</keyword>
<evidence type="ECO:0000256" key="3">
    <source>
        <dbReference type="ARBA" id="ARBA00022475"/>
    </source>
</evidence>
<dbReference type="PANTHER" id="PTHR11795">
    <property type="entry name" value="BRANCHED-CHAIN AMINO ACID TRANSPORT SYSTEM PERMEASE PROTEIN LIVH"/>
    <property type="match status" value="1"/>
</dbReference>
<dbReference type="CDD" id="cd06582">
    <property type="entry name" value="TM_PBP1_LivH_like"/>
    <property type="match status" value="1"/>
</dbReference>
<dbReference type="InterPro" id="IPR052157">
    <property type="entry name" value="BCAA_transport_permease"/>
</dbReference>
<accession>A0ABV3SKJ0</accession>
<sequence>MTVTALALGILTGLALASVYVLIALSVTFVLAVSGIFNFAQGSIVMLGTILSFILGVQLSWAGPIVAIAIAAAGALGGLATYLIAVYPAVGRSQSFGHTTVLTTIGLGSAANAIAALMFGADTFRVPSYVSDAPIYLFSIPLRPTYLVIIAIGFGLALAIELIVRRTQYGHIFRATLEDAEGAELLGINTRKVIAVAFCVAGVLSALAGYLVAPMVGASAFTAQELAFYGFAGMTIGGFGSFAGALVGGLVVGLLGGLLPTIALDPHLTLPITWLTAIVVLLVRPAGLWGAAGLFGSARLRDV</sequence>
<keyword evidence="6 9" id="KW-1133">Transmembrane helix</keyword>
<evidence type="ECO:0000256" key="8">
    <source>
        <dbReference type="ARBA" id="ARBA00037998"/>
    </source>
</evidence>
<dbReference type="Proteomes" id="UP001556692">
    <property type="component" value="Unassembled WGS sequence"/>
</dbReference>
<gene>
    <name evidence="10" type="ORF">ABGN05_16670</name>
</gene>
<feature type="transmembrane region" description="Helical" evidence="9">
    <location>
        <begin position="39"/>
        <end position="59"/>
    </location>
</feature>
<keyword evidence="3" id="KW-1003">Cell membrane</keyword>
<comment type="caution">
    <text evidence="10">The sequence shown here is derived from an EMBL/GenBank/DDBJ whole genome shotgun (WGS) entry which is preliminary data.</text>
</comment>
<feature type="transmembrane region" description="Helical" evidence="9">
    <location>
        <begin position="146"/>
        <end position="164"/>
    </location>
</feature>
<evidence type="ECO:0000256" key="4">
    <source>
        <dbReference type="ARBA" id="ARBA00022692"/>
    </source>
</evidence>
<keyword evidence="7 9" id="KW-0472">Membrane</keyword>
<evidence type="ECO:0000256" key="2">
    <source>
        <dbReference type="ARBA" id="ARBA00022448"/>
    </source>
</evidence>
<evidence type="ECO:0000256" key="6">
    <source>
        <dbReference type="ARBA" id="ARBA00022989"/>
    </source>
</evidence>